<evidence type="ECO:0000313" key="1">
    <source>
        <dbReference type="EMBL" id="APW37129.1"/>
    </source>
</evidence>
<keyword evidence="2" id="KW-1185">Reference proteome</keyword>
<dbReference type="AlphaFoldDB" id="A0A1P8JTR0"/>
<protein>
    <submittedName>
        <fullName evidence="1">Uncharacterized protein</fullName>
    </submittedName>
</protein>
<accession>A0A1P8JTR0</accession>
<organism evidence="1 2">
    <name type="scientific">Rhodoferax koreensis</name>
    <dbReference type="NCBI Taxonomy" id="1842727"/>
    <lineage>
        <taxon>Bacteria</taxon>
        <taxon>Pseudomonadati</taxon>
        <taxon>Pseudomonadota</taxon>
        <taxon>Betaproteobacteria</taxon>
        <taxon>Burkholderiales</taxon>
        <taxon>Comamonadaceae</taxon>
        <taxon>Rhodoferax</taxon>
    </lineage>
</organism>
<gene>
    <name evidence="1" type="ORF">RD110_07915</name>
</gene>
<name>A0A1P8JTR0_9BURK</name>
<evidence type="ECO:0000313" key="2">
    <source>
        <dbReference type="Proteomes" id="UP000186609"/>
    </source>
</evidence>
<dbReference type="RefSeq" id="WP_076198302.1">
    <property type="nucleotide sequence ID" value="NZ_CP019236.1"/>
</dbReference>
<dbReference type="Proteomes" id="UP000186609">
    <property type="component" value="Chromosome"/>
</dbReference>
<reference evidence="1 2" key="1">
    <citation type="submission" date="2017-01" db="EMBL/GenBank/DDBJ databases">
        <authorList>
            <person name="Mah S.A."/>
            <person name="Swanson W.J."/>
            <person name="Moy G.W."/>
            <person name="Vacquier V.D."/>
        </authorList>
    </citation>
    <scope>NUCLEOTIDE SEQUENCE [LARGE SCALE GENOMIC DNA]</scope>
    <source>
        <strain evidence="1 2">DCY110</strain>
    </source>
</reference>
<dbReference type="OrthoDB" id="8913455at2"/>
<proteinExistence type="predicted"/>
<sequence>MTIKIPPRKYLTFKELVDRWQCTDSDLRYLVVNGEMKPSFKATEPLNVPDWEFDSFSGACIPSDKMSGIEGYDLEILPGGWLYLQSPQVIAPLDCRFELASSARDPKVPEDENDGPLGSWFWLTVPLGMDEVQEKCAFVMEEVLRYESRHDQETPNAEIEKPLGNRERDTLLCIIGTVCTIAGIDFKKSSKSAAQIQHAAAQLGVSIGDSTIEGHLKKAREALGSRMK</sequence>
<dbReference type="EMBL" id="CP019236">
    <property type="protein sequence ID" value="APW37129.1"/>
    <property type="molecule type" value="Genomic_DNA"/>
</dbReference>
<dbReference type="KEGG" id="rhy:RD110_07915"/>